<gene>
    <name evidence="2" type="primary">KIAA0825</name>
</gene>
<feature type="region of interest" description="Disordered" evidence="1">
    <location>
        <begin position="381"/>
        <end position="413"/>
    </location>
</feature>
<evidence type="ECO:0000313" key="2">
    <source>
        <dbReference type="EMBL" id="SBR28674.1"/>
    </source>
</evidence>
<sequence>TVAQELASQMEREFEKAQRDNTIPRGKIKRYSVRSRAAVAPVELPVKTRSFSLTSHQLKRLGYYSVRLKDSDAASAKVPLTLLPLQKYQETVKALKEQLTHYCIQVCTSSLFHDAESHNWADPKPFYEGERCSFSLQMWFYFLCGLRSDLWAVLPADLAKDVLGQVLKETLQLLVQRYTRVRASYKRHLQIRSDITAILLYVEHLLWSVCESPESLVLIDPPSEITIKAERRSAADAELTEQKIGLILQEVCHKAGGSSYLRQIYHIIQGNEDILMSKLSGRTVSMEPLVDFNVGPETRSCFNPLLQFDHIGKKKLDQSTVVDWTWDWPRLLPAYQGMSRVTFRSLVANRWDMQEGVELEDAESAMIEELQKAILVCCCHKDPQDPPGNDETPAKQPQGESHASDKVLPNNSP</sequence>
<organism evidence="2">
    <name type="scientific">Nothobranchius kuhntae</name>
    <name type="common">Beira killifish</name>
    <dbReference type="NCBI Taxonomy" id="321403"/>
    <lineage>
        <taxon>Eukaryota</taxon>
        <taxon>Metazoa</taxon>
        <taxon>Chordata</taxon>
        <taxon>Craniata</taxon>
        <taxon>Vertebrata</taxon>
        <taxon>Euteleostomi</taxon>
        <taxon>Actinopterygii</taxon>
        <taxon>Neopterygii</taxon>
        <taxon>Teleostei</taxon>
        <taxon>Neoteleostei</taxon>
        <taxon>Acanthomorphata</taxon>
        <taxon>Ovalentaria</taxon>
        <taxon>Atherinomorphae</taxon>
        <taxon>Cyprinodontiformes</taxon>
        <taxon>Nothobranchiidae</taxon>
        <taxon>Nothobranchius</taxon>
    </lineage>
</organism>
<feature type="non-terminal residue" evidence="2">
    <location>
        <position position="1"/>
    </location>
</feature>
<evidence type="ECO:0000256" key="1">
    <source>
        <dbReference type="SAM" id="MobiDB-lite"/>
    </source>
</evidence>
<dbReference type="Pfam" id="PF14906">
    <property type="entry name" value="DUF4495"/>
    <property type="match status" value="1"/>
</dbReference>
<dbReference type="PANTHER" id="PTHR33960">
    <property type="entry name" value="SIMILAR TO KIAA0825 PROTEIN"/>
    <property type="match status" value="1"/>
</dbReference>
<reference evidence="2" key="2">
    <citation type="submission" date="2016-06" db="EMBL/GenBank/DDBJ databases">
        <title>The genome of a short-lived fish provides insights into sex chromosome evolution and the genetic control of aging.</title>
        <authorList>
            <person name="Reichwald K."/>
            <person name="Felder M."/>
            <person name="Petzold A."/>
            <person name="Koch P."/>
            <person name="Groth M."/>
            <person name="Platzer M."/>
        </authorList>
    </citation>
    <scope>NUCLEOTIDE SEQUENCE</scope>
    <source>
        <tissue evidence="2">Brain</tissue>
    </source>
</reference>
<dbReference type="EMBL" id="HAEE01008624">
    <property type="protein sequence ID" value="SBR28674.1"/>
    <property type="molecule type" value="Transcribed_RNA"/>
</dbReference>
<protein>
    <submittedName>
        <fullName evidence="2">KIAA0825</fullName>
    </submittedName>
</protein>
<dbReference type="InterPro" id="IPR027993">
    <property type="entry name" value="DUF4495"/>
</dbReference>
<proteinExistence type="predicted"/>
<accession>A0A1A8KAI5</accession>
<dbReference type="AlphaFoldDB" id="A0A1A8KAI5"/>
<name>A0A1A8KAI5_NOTKU</name>
<reference evidence="2" key="1">
    <citation type="submission" date="2016-05" db="EMBL/GenBank/DDBJ databases">
        <authorList>
            <person name="Lavstsen T."/>
            <person name="Jespersen J.S."/>
        </authorList>
    </citation>
    <scope>NUCLEOTIDE SEQUENCE</scope>
    <source>
        <tissue evidence="2">Brain</tissue>
    </source>
</reference>
<dbReference type="PANTHER" id="PTHR33960:SF1">
    <property type="entry name" value="SIMILAR TO KIAA0825 PROTEIN"/>
    <property type="match status" value="1"/>
</dbReference>